<accession>A0AAD5MX05</accession>
<dbReference type="EMBL" id="JAHQIW010001374">
    <property type="protein sequence ID" value="KAJ1352409.1"/>
    <property type="molecule type" value="Genomic_DNA"/>
</dbReference>
<evidence type="ECO:0000256" key="1">
    <source>
        <dbReference type="SAM" id="Phobius"/>
    </source>
</evidence>
<dbReference type="PROSITE" id="PS51257">
    <property type="entry name" value="PROKAR_LIPOPROTEIN"/>
    <property type="match status" value="1"/>
</dbReference>
<reference evidence="2" key="1">
    <citation type="submission" date="2021-06" db="EMBL/GenBank/DDBJ databases">
        <title>Parelaphostrongylus tenuis whole genome reference sequence.</title>
        <authorList>
            <person name="Garwood T.J."/>
            <person name="Larsen P.A."/>
            <person name="Fountain-Jones N.M."/>
            <person name="Garbe J.R."/>
            <person name="Macchietto M.G."/>
            <person name="Kania S.A."/>
            <person name="Gerhold R.W."/>
            <person name="Richards J.E."/>
            <person name="Wolf T.M."/>
        </authorList>
    </citation>
    <scope>NUCLEOTIDE SEQUENCE</scope>
    <source>
        <strain evidence="2">MNPRO001-30</strain>
        <tissue evidence="2">Meninges</tissue>
    </source>
</reference>
<keyword evidence="3" id="KW-1185">Reference proteome</keyword>
<sequence length="154" mass="16936">MSCSRTPVRSTLLIYLLFIVSTALGCGVMPLGQARRITFNVAGFILPVNMAWTTPVEAVKVSGILGSAMEVQSLVKRVTMQAVIDVLEEQGRRAGLFPTVISSILDQLRVETNYNPLKCEEVHVNPGQQTMGFVFSAVSQLHSIEHLTHQAFDY</sequence>
<feature type="transmembrane region" description="Helical" evidence="1">
    <location>
        <begin position="12"/>
        <end position="32"/>
    </location>
</feature>
<evidence type="ECO:0000313" key="2">
    <source>
        <dbReference type="EMBL" id="KAJ1352409.1"/>
    </source>
</evidence>
<keyword evidence="1" id="KW-1133">Transmembrane helix</keyword>
<keyword evidence="1" id="KW-0812">Transmembrane</keyword>
<organism evidence="2 3">
    <name type="scientific">Parelaphostrongylus tenuis</name>
    <name type="common">Meningeal worm</name>
    <dbReference type="NCBI Taxonomy" id="148309"/>
    <lineage>
        <taxon>Eukaryota</taxon>
        <taxon>Metazoa</taxon>
        <taxon>Ecdysozoa</taxon>
        <taxon>Nematoda</taxon>
        <taxon>Chromadorea</taxon>
        <taxon>Rhabditida</taxon>
        <taxon>Rhabditina</taxon>
        <taxon>Rhabditomorpha</taxon>
        <taxon>Strongyloidea</taxon>
        <taxon>Metastrongylidae</taxon>
        <taxon>Parelaphostrongylus</taxon>
    </lineage>
</organism>
<gene>
    <name evidence="2" type="ORF">KIN20_008737</name>
</gene>
<comment type="caution">
    <text evidence="2">The sequence shown here is derived from an EMBL/GenBank/DDBJ whole genome shotgun (WGS) entry which is preliminary data.</text>
</comment>
<proteinExistence type="predicted"/>
<name>A0AAD5MX05_PARTN</name>
<dbReference type="Proteomes" id="UP001196413">
    <property type="component" value="Unassembled WGS sequence"/>
</dbReference>
<dbReference type="AlphaFoldDB" id="A0AAD5MX05"/>
<evidence type="ECO:0000313" key="3">
    <source>
        <dbReference type="Proteomes" id="UP001196413"/>
    </source>
</evidence>
<keyword evidence="1" id="KW-0472">Membrane</keyword>
<protein>
    <submittedName>
        <fullName evidence="2">Uncharacterized protein</fullName>
    </submittedName>
</protein>